<dbReference type="SUPFAM" id="SSF49464">
    <property type="entry name" value="Carboxypeptidase regulatory domain-like"/>
    <property type="match status" value="1"/>
</dbReference>
<accession>A0A4Q0MAN3</accession>
<keyword evidence="5 7" id="KW-0472">Membrane</keyword>
<keyword evidence="6 7" id="KW-0998">Cell outer membrane</keyword>
<evidence type="ECO:0000256" key="1">
    <source>
        <dbReference type="ARBA" id="ARBA00004571"/>
    </source>
</evidence>
<feature type="domain" description="TonB-dependent receptor plug" evidence="8">
    <location>
        <begin position="140"/>
        <end position="266"/>
    </location>
</feature>
<evidence type="ECO:0000256" key="6">
    <source>
        <dbReference type="ARBA" id="ARBA00023237"/>
    </source>
</evidence>
<dbReference type="Gene3D" id="2.40.170.20">
    <property type="entry name" value="TonB-dependent receptor, beta-barrel domain"/>
    <property type="match status" value="1"/>
</dbReference>
<dbReference type="AlphaFoldDB" id="A0A4Q0MAN3"/>
<comment type="subcellular location">
    <subcellularLocation>
        <location evidence="1 7">Cell outer membrane</location>
        <topology evidence="1 7">Multi-pass membrane protein</topology>
    </subcellularLocation>
</comment>
<dbReference type="InterPro" id="IPR037066">
    <property type="entry name" value="Plug_dom_sf"/>
</dbReference>
<dbReference type="Pfam" id="PF13715">
    <property type="entry name" value="CarbopepD_reg_2"/>
    <property type="match status" value="1"/>
</dbReference>
<comment type="similarity">
    <text evidence="7">Belongs to the TonB-dependent receptor family.</text>
</comment>
<evidence type="ECO:0000259" key="8">
    <source>
        <dbReference type="Pfam" id="PF07715"/>
    </source>
</evidence>
<keyword evidence="2 7" id="KW-0813">Transport</keyword>
<evidence type="ECO:0000256" key="5">
    <source>
        <dbReference type="ARBA" id="ARBA00023136"/>
    </source>
</evidence>
<evidence type="ECO:0000256" key="3">
    <source>
        <dbReference type="ARBA" id="ARBA00022452"/>
    </source>
</evidence>
<dbReference type="InterPro" id="IPR012910">
    <property type="entry name" value="Plug_dom"/>
</dbReference>
<evidence type="ECO:0000313" key="9">
    <source>
        <dbReference type="EMBL" id="RXF70135.1"/>
    </source>
</evidence>
<dbReference type="SUPFAM" id="SSF56935">
    <property type="entry name" value="Porins"/>
    <property type="match status" value="1"/>
</dbReference>
<dbReference type="InterPro" id="IPR008969">
    <property type="entry name" value="CarboxyPept-like_regulatory"/>
</dbReference>
<name>A0A4Q0MAN3_9SPHI</name>
<evidence type="ECO:0000256" key="2">
    <source>
        <dbReference type="ARBA" id="ARBA00022448"/>
    </source>
</evidence>
<evidence type="ECO:0000256" key="4">
    <source>
        <dbReference type="ARBA" id="ARBA00022692"/>
    </source>
</evidence>
<organism evidence="9 10">
    <name type="scientific">Arcticibacter tournemirensis</name>
    <dbReference type="NCBI Taxonomy" id="699437"/>
    <lineage>
        <taxon>Bacteria</taxon>
        <taxon>Pseudomonadati</taxon>
        <taxon>Bacteroidota</taxon>
        <taxon>Sphingobacteriia</taxon>
        <taxon>Sphingobacteriales</taxon>
        <taxon>Sphingobacteriaceae</taxon>
        <taxon>Arcticibacter</taxon>
    </lineage>
</organism>
<dbReference type="EMBL" id="RXOC01000005">
    <property type="protein sequence ID" value="RXF70135.1"/>
    <property type="molecule type" value="Genomic_DNA"/>
</dbReference>
<dbReference type="InterPro" id="IPR023996">
    <property type="entry name" value="TonB-dep_OMP_SusC/RagA"/>
</dbReference>
<dbReference type="InterPro" id="IPR039426">
    <property type="entry name" value="TonB-dep_rcpt-like"/>
</dbReference>
<protein>
    <submittedName>
        <fullName evidence="9">SusC/RagA family TonB-linked outer membrane protein</fullName>
    </submittedName>
</protein>
<dbReference type="PROSITE" id="PS52016">
    <property type="entry name" value="TONB_DEPENDENT_REC_3"/>
    <property type="match status" value="1"/>
</dbReference>
<dbReference type="Gene3D" id="2.60.40.1120">
    <property type="entry name" value="Carboxypeptidase-like, regulatory domain"/>
    <property type="match status" value="1"/>
</dbReference>
<dbReference type="InterPro" id="IPR036942">
    <property type="entry name" value="Beta-barrel_TonB_sf"/>
</dbReference>
<keyword evidence="3 7" id="KW-1134">Transmembrane beta strand</keyword>
<dbReference type="InterPro" id="IPR023997">
    <property type="entry name" value="TonB-dep_OMP_SusC/RagA_CS"/>
</dbReference>
<comment type="caution">
    <text evidence="9">The sequence shown here is derived from an EMBL/GenBank/DDBJ whole genome shotgun (WGS) entry which is preliminary data.</text>
</comment>
<dbReference type="RefSeq" id="WP_128769208.1">
    <property type="nucleotide sequence ID" value="NZ_RXOC01000005.1"/>
</dbReference>
<dbReference type="NCBIfam" id="TIGR04056">
    <property type="entry name" value="OMP_RagA_SusC"/>
    <property type="match status" value="1"/>
</dbReference>
<gene>
    <name evidence="9" type="ORF">EKH83_09645</name>
</gene>
<dbReference type="GO" id="GO:0009279">
    <property type="term" value="C:cell outer membrane"/>
    <property type="evidence" value="ECO:0007669"/>
    <property type="project" value="UniProtKB-SubCell"/>
</dbReference>
<sequence length="1096" mass="120974">MRTFSLLGTIHQKPRLLTRITALVLIVIGGHALGSLPGWDTPAAFRQQQQITGKVVSSKDGSPIEYATIAVKGAKSSTKTDLEGKFSIAAAPGAVLVITSVGFTRKEVTVGQRPALTISLDVDERLLDEVAVVGYKSVTKRDVTGSVSTVKMNNLQDVPAASMLDLLAGQAPGMQAIVRTGLPGGASGGLVIRGNTNLSEASNAQGLSNPLYIVDGIPMSLADLAGFDVTQNDFFATLNPNDFESLTILKDAAATAIYGSRGANGVVILKSKKGVKGATRFNFSSASGWNFEPDRLKVYIGEAERQEKLSLYDETLRALFGEKAAVDVRNGLELEGYMYPAVLTDKYNPAFNNAYDYQDLFYQTGHNQQLNLSMDGGTEKSTFRVGLGYYNEKGTLVGFDYNRFSLNSSLTNDISKRLHNDLSLMLVSSGRKGGQNDNLRSFPSDPTSLPSSLYYRTSEELDLLSGKLGKTYQNNNTYMLNLNESLRIKLTEALTLDNQGGVSANFGRKDYFVPSTASTNGLSQAQSSSSQNFVVNAHSILSYFKKFNKHEVTGLLGTEINMERQQFTNLEGENGPSDYIKVVQGFKKEDITGLSDIVKSNLLSYFVNLSYGYKDRYKIEGVLRRDASSRFGENNKWATFPSLKTYWILSDEPWMKETKKILSFAKLRMSYGSSGSIDADPLLQYNSFIATSNIGAGINDIYGNKIDVKTYGGQGSSVSDFNKIANRSLSWSKSTESNLGTDLEFFNHRLYVTADLYSRKTSGAVYTSVLPSWVGFNSIRSNLVDLISNGWETSVTAYLFPRTSKFQWDLTLNLANNKTVISKLGNGGRDYISGNYAFITGRPAFQYYTYEYLGPLQSVEDLPVNPMTGEPLKYYGADAGLALNQQGKIFPGMPVFTDVNGDFMVDGGDYGLDKKVIAGKSPEPKVIGGLQTNIKYKNLSLRIQSSFAFGHYIFNTNLQQILSQYDDQTRFFTNALYDLSDDVEFWQKPGDNAYYPMRYITYSDGGSARSFRESSMFIEKGDYFSIDNLTLSYNLPARMISRLSLRGLNVYGTMRNVYMWKSSLVPDPRMITKLGYYNGQGYPISRNLIIGLNINI</sequence>
<evidence type="ECO:0000313" key="10">
    <source>
        <dbReference type="Proteomes" id="UP000290848"/>
    </source>
</evidence>
<dbReference type="NCBIfam" id="TIGR04057">
    <property type="entry name" value="SusC_RagA_signa"/>
    <property type="match status" value="1"/>
</dbReference>
<dbReference type="Gene3D" id="2.170.130.10">
    <property type="entry name" value="TonB-dependent receptor, plug domain"/>
    <property type="match status" value="1"/>
</dbReference>
<evidence type="ECO:0000256" key="7">
    <source>
        <dbReference type="PROSITE-ProRule" id="PRU01360"/>
    </source>
</evidence>
<proteinExistence type="inferred from homology"/>
<keyword evidence="4 7" id="KW-0812">Transmembrane</keyword>
<dbReference type="Proteomes" id="UP000290848">
    <property type="component" value="Unassembled WGS sequence"/>
</dbReference>
<dbReference type="Pfam" id="PF07715">
    <property type="entry name" value="Plug"/>
    <property type="match status" value="1"/>
</dbReference>
<reference evidence="9 10" key="1">
    <citation type="submission" date="2018-12" db="EMBL/GenBank/DDBJ databases">
        <title>The Draft Genome Sequence of the Soil Bacterium Pedobacter tournemirensis R1.</title>
        <authorList>
            <person name="He J."/>
        </authorList>
    </citation>
    <scope>NUCLEOTIDE SEQUENCE [LARGE SCALE GENOMIC DNA]</scope>
    <source>
        <strain evidence="9 10">R1</strain>
    </source>
</reference>